<keyword evidence="3" id="KW-0274">FAD</keyword>
<evidence type="ECO:0000256" key="2">
    <source>
        <dbReference type="ARBA" id="ARBA00022630"/>
    </source>
</evidence>
<accession>A0AA38W285</accession>
<organism evidence="6 7">
    <name type="scientific">Coniochaeta hoffmannii</name>
    <dbReference type="NCBI Taxonomy" id="91930"/>
    <lineage>
        <taxon>Eukaryota</taxon>
        <taxon>Fungi</taxon>
        <taxon>Dikarya</taxon>
        <taxon>Ascomycota</taxon>
        <taxon>Pezizomycotina</taxon>
        <taxon>Sordariomycetes</taxon>
        <taxon>Sordariomycetidae</taxon>
        <taxon>Coniochaetales</taxon>
        <taxon>Coniochaetaceae</taxon>
        <taxon>Coniochaeta</taxon>
    </lineage>
</organism>
<proteinExistence type="inferred from homology"/>
<dbReference type="InterPro" id="IPR036188">
    <property type="entry name" value="FAD/NAD-bd_sf"/>
</dbReference>
<keyword evidence="6" id="KW-0503">Monooxygenase</keyword>
<evidence type="ECO:0000256" key="1">
    <source>
        <dbReference type="ARBA" id="ARBA00009183"/>
    </source>
</evidence>
<evidence type="ECO:0000256" key="5">
    <source>
        <dbReference type="ARBA" id="ARBA00023002"/>
    </source>
</evidence>
<evidence type="ECO:0000313" key="7">
    <source>
        <dbReference type="Proteomes" id="UP001174691"/>
    </source>
</evidence>
<sequence length="548" mass="61644">MAAKSPSQSTEKLTVAVIGAGPTGLTMLKTLREDGFAVTLYERRPHIGGLWAYSENPSYTTALAVTRANISKFTCGFADFPMPDKYPIWMSPSEFQEYMESYAGTFDLFKDIVLNTAVRNVRRDSTDSKWVLDIETTGTGEGETKGEMVSYDKVVFCHGYQTKANFPRWEGQEAFAGTITHSQAYRTPEPYKDKTVVVLGLGSSSGDIVPNLAPVARKIYISHRRGAIPARRVIKGAPGELNITWRRRQISQFMSRHFPGLSRLAADFAAKYLVKSMFGKLDPAWKLEPFPNITLSLPGVWENVIPLLKDGTVTSISGVKRFVGPKSIEFDDGTVLDDVDALILCTGYQADWSIAPFVETSTPKTPGYGGPAMYRLYMNMFPPRYATSCALLNYSAYGKNNGFSFADVHSAAISSVFRGIEPLPAREEMERHIDEHQEWVAGRWLLDPHCDTSAVKQWEFQGFLHRAAGTGMENVGWGWKGWKFWFQDRKMYHLINHGPETAHGFRYFDTGRRKKWDGAREAIIHINEVVKARFPDKDLEYKDTAPTR</sequence>
<dbReference type="InterPro" id="IPR050346">
    <property type="entry name" value="FMO-like"/>
</dbReference>
<evidence type="ECO:0000313" key="6">
    <source>
        <dbReference type="EMBL" id="KAJ9165828.1"/>
    </source>
</evidence>
<gene>
    <name evidence="6" type="ORF">NKR19_g95</name>
</gene>
<dbReference type="SUPFAM" id="SSF51905">
    <property type="entry name" value="FAD/NAD(P)-binding domain"/>
    <property type="match status" value="1"/>
</dbReference>
<dbReference type="InterPro" id="IPR020946">
    <property type="entry name" value="Flavin_mOase-like"/>
</dbReference>
<keyword evidence="7" id="KW-1185">Reference proteome</keyword>
<dbReference type="Gene3D" id="3.50.50.60">
    <property type="entry name" value="FAD/NAD(P)-binding domain"/>
    <property type="match status" value="1"/>
</dbReference>
<dbReference type="GO" id="GO:0050660">
    <property type="term" value="F:flavin adenine dinucleotide binding"/>
    <property type="evidence" value="ECO:0007669"/>
    <property type="project" value="InterPro"/>
</dbReference>
<dbReference type="GO" id="GO:0004499">
    <property type="term" value="F:N,N-dimethylaniline monooxygenase activity"/>
    <property type="evidence" value="ECO:0007669"/>
    <property type="project" value="InterPro"/>
</dbReference>
<protein>
    <submittedName>
        <fullName evidence="6">Flavin-containing monooxygenase 9</fullName>
    </submittedName>
</protein>
<keyword evidence="4" id="KW-0521">NADP</keyword>
<reference evidence="6" key="1">
    <citation type="submission" date="2022-07" db="EMBL/GenBank/DDBJ databases">
        <title>Fungi with potential for degradation of polypropylene.</title>
        <authorList>
            <person name="Gostincar C."/>
        </authorList>
    </citation>
    <scope>NUCLEOTIDE SEQUENCE</scope>
    <source>
        <strain evidence="6">EXF-13287</strain>
    </source>
</reference>
<dbReference type="GO" id="GO:0050661">
    <property type="term" value="F:NADP binding"/>
    <property type="evidence" value="ECO:0007669"/>
    <property type="project" value="InterPro"/>
</dbReference>
<dbReference type="PRINTS" id="PR00370">
    <property type="entry name" value="FMOXYGENASE"/>
</dbReference>
<dbReference type="EMBL" id="JANBVN010000001">
    <property type="protein sequence ID" value="KAJ9165828.1"/>
    <property type="molecule type" value="Genomic_DNA"/>
</dbReference>
<evidence type="ECO:0000256" key="3">
    <source>
        <dbReference type="ARBA" id="ARBA00022827"/>
    </source>
</evidence>
<dbReference type="InterPro" id="IPR000960">
    <property type="entry name" value="Flavin_mOase"/>
</dbReference>
<name>A0AA38W285_9PEZI</name>
<keyword evidence="2" id="KW-0285">Flavoprotein</keyword>
<dbReference type="Pfam" id="PF00743">
    <property type="entry name" value="FMO-like"/>
    <property type="match status" value="1"/>
</dbReference>
<comment type="similarity">
    <text evidence="1">Belongs to the FMO family.</text>
</comment>
<dbReference type="PANTHER" id="PTHR23023">
    <property type="entry name" value="DIMETHYLANILINE MONOOXYGENASE"/>
    <property type="match status" value="1"/>
</dbReference>
<dbReference type="Proteomes" id="UP001174691">
    <property type="component" value="Unassembled WGS sequence"/>
</dbReference>
<evidence type="ECO:0000256" key="4">
    <source>
        <dbReference type="ARBA" id="ARBA00022857"/>
    </source>
</evidence>
<dbReference type="PIRSF" id="PIRSF000332">
    <property type="entry name" value="FMO"/>
    <property type="match status" value="1"/>
</dbReference>
<keyword evidence="5" id="KW-0560">Oxidoreductase</keyword>
<dbReference type="AlphaFoldDB" id="A0AA38W285"/>
<comment type="caution">
    <text evidence="6">The sequence shown here is derived from an EMBL/GenBank/DDBJ whole genome shotgun (WGS) entry which is preliminary data.</text>
</comment>